<dbReference type="EMBL" id="FRBW01000002">
    <property type="protein sequence ID" value="SHM19022.1"/>
    <property type="molecule type" value="Genomic_DNA"/>
</dbReference>
<evidence type="ECO:0000256" key="1">
    <source>
        <dbReference type="SAM" id="MobiDB-lite"/>
    </source>
</evidence>
<gene>
    <name evidence="2" type="ORF">SAMN05444272_2003</name>
</gene>
<dbReference type="AlphaFoldDB" id="A0A1M7GRS2"/>
<name>A0A1M7GRS2_9HYPH</name>
<reference evidence="2 3" key="1">
    <citation type="submission" date="2016-11" db="EMBL/GenBank/DDBJ databases">
        <authorList>
            <person name="Jaros S."/>
            <person name="Januszkiewicz K."/>
            <person name="Wedrychowicz H."/>
        </authorList>
    </citation>
    <scope>NUCLEOTIDE SEQUENCE [LARGE SCALE GENOMIC DNA]</scope>
    <source>
        <strain evidence="2 3">DSM 22153</strain>
    </source>
</reference>
<feature type="compositionally biased region" description="Low complexity" evidence="1">
    <location>
        <begin position="11"/>
        <end position="27"/>
    </location>
</feature>
<keyword evidence="3" id="KW-1185">Reference proteome</keyword>
<evidence type="ECO:0000313" key="2">
    <source>
        <dbReference type="EMBL" id="SHM19022.1"/>
    </source>
</evidence>
<proteinExistence type="predicted"/>
<sequence length="187" mass="19731">MPPLANSTPNGQPSGTGTSTATSTGNPSTLLQSLLESFVQSTKLQGEVQSLYSSMPQLFSIAGSILEQKEAGEKALEETVKTATRVLTDARSRAADLSKALKTQETVLDQILQDETLLINVLKTGSRELPPVVTAPGNVPLARAAQIASADPRIAKGVNDLKSMILDIVQEEVRRSINGRSAPAGPR</sequence>
<feature type="compositionally biased region" description="Polar residues" evidence="1">
    <location>
        <begin position="1"/>
        <end position="10"/>
    </location>
</feature>
<organism evidence="2 3">
    <name type="scientific">Roseibium suaedae</name>
    <dbReference type="NCBI Taxonomy" id="735517"/>
    <lineage>
        <taxon>Bacteria</taxon>
        <taxon>Pseudomonadati</taxon>
        <taxon>Pseudomonadota</taxon>
        <taxon>Alphaproteobacteria</taxon>
        <taxon>Hyphomicrobiales</taxon>
        <taxon>Stappiaceae</taxon>
        <taxon>Roseibium</taxon>
    </lineage>
</organism>
<feature type="region of interest" description="Disordered" evidence="1">
    <location>
        <begin position="1"/>
        <end position="27"/>
    </location>
</feature>
<evidence type="ECO:0000313" key="3">
    <source>
        <dbReference type="Proteomes" id="UP000186002"/>
    </source>
</evidence>
<accession>A0A1M7GRS2</accession>
<dbReference type="Proteomes" id="UP000186002">
    <property type="component" value="Unassembled WGS sequence"/>
</dbReference>
<protein>
    <submittedName>
        <fullName evidence="2">Uncharacterized protein</fullName>
    </submittedName>
</protein>